<comment type="caution">
    <text evidence="9">The sequence shown here is derived from an EMBL/GenBank/DDBJ whole genome shotgun (WGS) entry which is preliminary data.</text>
</comment>
<proteinExistence type="predicted"/>
<dbReference type="PROSITE" id="PS51257">
    <property type="entry name" value="PROKAR_LIPOPROTEIN"/>
    <property type="match status" value="1"/>
</dbReference>
<feature type="transmembrane region" description="Helical" evidence="6">
    <location>
        <begin position="348"/>
        <end position="369"/>
    </location>
</feature>
<dbReference type="InterPro" id="IPR025857">
    <property type="entry name" value="MacB_PCD"/>
</dbReference>
<feature type="transmembrane region" description="Helical" evidence="6">
    <location>
        <begin position="736"/>
        <end position="755"/>
    </location>
</feature>
<evidence type="ECO:0000259" key="7">
    <source>
        <dbReference type="Pfam" id="PF02687"/>
    </source>
</evidence>
<gene>
    <name evidence="9" type="ORF">BC343_01905</name>
</gene>
<evidence type="ECO:0000256" key="4">
    <source>
        <dbReference type="ARBA" id="ARBA00022989"/>
    </source>
</evidence>
<dbReference type="GO" id="GO:0005524">
    <property type="term" value="F:ATP binding"/>
    <property type="evidence" value="ECO:0007669"/>
    <property type="project" value="UniProtKB-KW"/>
</dbReference>
<keyword evidence="3 6" id="KW-0812">Transmembrane</keyword>
<evidence type="ECO:0000256" key="3">
    <source>
        <dbReference type="ARBA" id="ARBA00022692"/>
    </source>
</evidence>
<keyword evidence="4 6" id="KW-1133">Transmembrane helix</keyword>
<dbReference type="RefSeq" id="WP_078346024.1">
    <property type="nucleotide sequence ID" value="NZ_MBTF01000001.1"/>
</dbReference>
<dbReference type="PANTHER" id="PTHR30572">
    <property type="entry name" value="MEMBRANE COMPONENT OF TRANSPORTER-RELATED"/>
    <property type="match status" value="1"/>
</dbReference>
<feature type="domain" description="ABC3 transporter permease C-terminal" evidence="7">
    <location>
        <begin position="687"/>
        <end position="796"/>
    </location>
</feature>
<keyword evidence="5 6" id="KW-0472">Membrane</keyword>
<keyword evidence="10" id="KW-1185">Reference proteome</keyword>
<keyword evidence="2" id="KW-1003">Cell membrane</keyword>
<feature type="domain" description="MacB-like periplasmic core" evidence="8">
    <location>
        <begin position="20"/>
        <end position="244"/>
    </location>
</feature>
<comment type="subcellular location">
    <subcellularLocation>
        <location evidence="1">Cell membrane</location>
        <topology evidence="1">Multi-pass membrane protein</topology>
    </subcellularLocation>
</comment>
<dbReference type="Pfam" id="PF02687">
    <property type="entry name" value="FtsX"/>
    <property type="match status" value="2"/>
</dbReference>
<keyword evidence="9" id="KW-0547">Nucleotide-binding</keyword>
<keyword evidence="9" id="KW-0067">ATP-binding</keyword>
<evidence type="ECO:0000256" key="5">
    <source>
        <dbReference type="ARBA" id="ARBA00023136"/>
    </source>
</evidence>
<reference evidence="9 10" key="1">
    <citation type="submission" date="2016-07" db="EMBL/GenBank/DDBJ databases">
        <title>Genomic analysis of zinc-resistant bacterium Mucilaginibacter pedocola TBZ30.</title>
        <authorList>
            <person name="Huang J."/>
            <person name="Tang J."/>
        </authorList>
    </citation>
    <scope>NUCLEOTIDE SEQUENCE [LARGE SCALE GENOMIC DNA]</scope>
    <source>
        <strain evidence="9 10">TBZ30</strain>
    </source>
</reference>
<accession>A0A1S9PLN1</accession>
<feature type="transmembrane region" description="Helical" evidence="6">
    <location>
        <begin position="293"/>
        <end position="314"/>
    </location>
</feature>
<name>A0A1S9PLN1_9SPHI</name>
<evidence type="ECO:0000256" key="2">
    <source>
        <dbReference type="ARBA" id="ARBA00022475"/>
    </source>
</evidence>
<dbReference type="Pfam" id="PF12704">
    <property type="entry name" value="MacB_PCD"/>
    <property type="match status" value="2"/>
</dbReference>
<evidence type="ECO:0000313" key="9">
    <source>
        <dbReference type="EMBL" id="OOQ61845.1"/>
    </source>
</evidence>
<dbReference type="InterPro" id="IPR003838">
    <property type="entry name" value="ABC3_permease_C"/>
</dbReference>
<organism evidence="9 10">
    <name type="scientific">Mucilaginibacter pedocola</name>
    <dbReference type="NCBI Taxonomy" id="1792845"/>
    <lineage>
        <taxon>Bacteria</taxon>
        <taxon>Pseudomonadati</taxon>
        <taxon>Bacteroidota</taxon>
        <taxon>Sphingobacteriia</taxon>
        <taxon>Sphingobacteriales</taxon>
        <taxon>Sphingobacteriaceae</taxon>
        <taxon>Mucilaginibacter</taxon>
    </lineage>
</organism>
<feature type="domain" description="ABC3 transporter permease C-terminal" evidence="7">
    <location>
        <begin position="298"/>
        <end position="411"/>
    </location>
</feature>
<feature type="transmembrane region" description="Helical" evidence="6">
    <location>
        <begin position="21"/>
        <end position="42"/>
    </location>
</feature>
<dbReference type="EMBL" id="MBTF01000001">
    <property type="protein sequence ID" value="OOQ61845.1"/>
    <property type="molecule type" value="Genomic_DNA"/>
</dbReference>
<feature type="domain" description="MacB-like periplasmic core" evidence="8">
    <location>
        <begin position="442"/>
        <end position="651"/>
    </location>
</feature>
<dbReference type="AlphaFoldDB" id="A0A1S9PLN1"/>
<feature type="transmembrane region" description="Helical" evidence="6">
    <location>
        <begin position="389"/>
        <end position="414"/>
    </location>
</feature>
<evidence type="ECO:0000259" key="8">
    <source>
        <dbReference type="Pfam" id="PF12704"/>
    </source>
</evidence>
<sequence length="807" mass="89855">MIKNYLKSALRNITRHKFISFINIFGLTVGLACCLLILTYIINENSYDNYNTNADDTYRVTRTFYSQPGVESLHLSAVAPPFGPLLQTAFPDIKQITRVIPTGTSALHYKEKLFNEKGTFVADEHFFDVFDVALTKGDAKTALVDPYSIMLSETIAKKYFGDEDPMNKGLRLDDNKHEFKVTGVFKAFPQNAHLHPEMLFSFNTLKDSTIFGKIDLEHDFGGNFIYTYLLFQKGYNTARIEAQLPDFLDKYVNLGGTVKTHLQTKIDFQKLTDIHLRSHLDDEIEQNGDIKRVYIFSAIALFILLIACINYMNLATARSVLRAKEIGIRKVIGAQRGEIISQFLSESVLITCVALVLAIALTVVLLPWINSMSELNLSFGSLLNAKVLLPVLALPFVIGLISGIYPALFMSSFIPAKVLKGILKVGSGNVSFRQVLVVLQFSISIILIVATAVVFQQLQFIQNKALGFNKEHIITMGYERGLTPQYEAFKDDLLKSGQVKEVGRSSRIPSGRLLDSQGASLIEGGSEQPVKFDLKYLHTDYGFIPTYGMQMAAGRNFSVAFPTDTNNTIINEAAVRAFGWKNNDAAIGKDLRYGGINGKVIGVVKDFHFESLHQKIIPLVFQLPAERGNFGRMSIKINGANPKAAIAAVENIWRKYLPETPFDYTFLDERFGKLYSAEQQQGKLFTTFSVIAIFIACLGLFGLSAFTITQRVKEIGVRKVLGASVPQIVGVLSRDFLKLVIVAAIIAIPAAWYFMNQWLLDFEFRISISWWVLASAGVVALIVAFATISFQSIKAALANPVKSLRSE</sequence>
<feature type="transmembrane region" description="Helical" evidence="6">
    <location>
        <begin position="767"/>
        <end position="788"/>
    </location>
</feature>
<dbReference type="GO" id="GO:0022857">
    <property type="term" value="F:transmembrane transporter activity"/>
    <property type="evidence" value="ECO:0007669"/>
    <property type="project" value="TreeGrafter"/>
</dbReference>
<evidence type="ECO:0000313" key="10">
    <source>
        <dbReference type="Proteomes" id="UP000189739"/>
    </source>
</evidence>
<dbReference type="GO" id="GO:0005886">
    <property type="term" value="C:plasma membrane"/>
    <property type="evidence" value="ECO:0007669"/>
    <property type="project" value="UniProtKB-SubCell"/>
</dbReference>
<dbReference type="InterPro" id="IPR050250">
    <property type="entry name" value="Macrolide_Exporter_MacB"/>
</dbReference>
<dbReference type="PANTHER" id="PTHR30572:SF18">
    <property type="entry name" value="ABC-TYPE MACROLIDE FAMILY EXPORT SYSTEM PERMEASE COMPONENT 2"/>
    <property type="match status" value="1"/>
</dbReference>
<dbReference type="Proteomes" id="UP000189739">
    <property type="component" value="Unassembled WGS sequence"/>
</dbReference>
<protein>
    <submittedName>
        <fullName evidence="9">Macrolide export ATP-binding/permease MacB</fullName>
    </submittedName>
</protein>
<dbReference type="OrthoDB" id="1451596at2"/>
<evidence type="ECO:0000256" key="6">
    <source>
        <dbReference type="SAM" id="Phobius"/>
    </source>
</evidence>
<evidence type="ECO:0000256" key="1">
    <source>
        <dbReference type="ARBA" id="ARBA00004651"/>
    </source>
</evidence>
<dbReference type="STRING" id="1792845.BC343_01905"/>
<feature type="transmembrane region" description="Helical" evidence="6">
    <location>
        <begin position="435"/>
        <end position="455"/>
    </location>
</feature>
<feature type="transmembrane region" description="Helical" evidence="6">
    <location>
        <begin position="684"/>
        <end position="709"/>
    </location>
</feature>